<organism evidence="2 3">
    <name type="scientific">Phytoactinopolyspora alkaliphila</name>
    <dbReference type="NCBI Taxonomy" id="1783498"/>
    <lineage>
        <taxon>Bacteria</taxon>
        <taxon>Bacillati</taxon>
        <taxon>Actinomycetota</taxon>
        <taxon>Actinomycetes</taxon>
        <taxon>Jiangellales</taxon>
        <taxon>Jiangellaceae</taxon>
        <taxon>Phytoactinopolyspora</taxon>
    </lineage>
</organism>
<sequence length="175" mass="17366">MTSPGQGAARVARGGTLAAACLGMSVGAHVAAGGAVHMSAGVLAGGLALAVICVAAADARRSFGGILGVVLLSQVGLHLFAGAGGHHADPAGLGLTPAMVAFHGVAAVLVSLVLAHGERLVWALWSLARLPRVPRLGLVVPDAGAPRLVRDYRPVLALCRDLHLTGPDTRAPPAG</sequence>
<evidence type="ECO:0000313" key="2">
    <source>
        <dbReference type="EMBL" id="NED94871.1"/>
    </source>
</evidence>
<feature type="transmembrane region" description="Helical" evidence="1">
    <location>
        <begin position="95"/>
        <end position="115"/>
    </location>
</feature>
<gene>
    <name evidence="2" type="ORF">G1H11_06050</name>
</gene>
<keyword evidence="3" id="KW-1185">Reference proteome</keyword>
<comment type="caution">
    <text evidence="2">The sequence shown here is derived from an EMBL/GenBank/DDBJ whole genome shotgun (WGS) entry which is preliminary data.</text>
</comment>
<dbReference type="Proteomes" id="UP000469185">
    <property type="component" value="Unassembled WGS sequence"/>
</dbReference>
<accession>A0A6N9YIJ6</accession>
<evidence type="ECO:0000256" key="1">
    <source>
        <dbReference type="SAM" id="Phobius"/>
    </source>
</evidence>
<dbReference type="AlphaFoldDB" id="A0A6N9YIJ6"/>
<dbReference type="EMBL" id="JAAGOB010000003">
    <property type="protein sequence ID" value="NED94871.1"/>
    <property type="molecule type" value="Genomic_DNA"/>
</dbReference>
<keyword evidence="1" id="KW-0472">Membrane</keyword>
<feature type="transmembrane region" description="Helical" evidence="1">
    <location>
        <begin position="64"/>
        <end position="83"/>
    </location>
</feature>
<proteinExistence type="predicted"/>
<evidence type="ECO:0000313" key="3">
    <source>
        <dbReference type="Proteomes" id="UP000469185"/>
    </source>
</evidence>
<name>A0A6N9YIJ6_9ACTN</name>
<protein>
    <submittedName>
        <fullName evidence="2">Uncharacterized protein</fullName>
    </submittedName>
</protein>
<keyword evidence="1" id="KW-0812">Transmembrane</keyword>
<feature type="transmembrane region" description="Helical" evidence="1">
    <location>
        <begin position="38"/>
        <end position="57"/>
    </location>
</feature>
<reference evidence="2 3" key="1">
    <citation type="submission" date="2020-02" db="EMBL/GenBank/DDBJ databases">
        <authorList>
            <person name="Li X.-J."/>
            <person name="Feng X.-M."/>
        </authorList>
    </citation>
    <scope>NUCLEOTIDE SEQUENCE [LARGE SCALE GENOMIC DNA]</scope>
    <source>
        <strain evidence="2 3">CGMCC 4.7225</strain>
    </source>
</reference>
<dbReference type="RefSeq" id="WP_163817141.1">
    <property type="nucleotide sequence ID" value="NZ_JAAGOB010000003.1"/>
</dbReference>
<keyword evidence="1" id="KW-1133">Transmembrane helix</keyword>